<name>A0A103Y9N1_CYNCS</name>
<dbReference type="PANTHER" id="PTHR33416">
    <property type="entry name" value="NUCLEAR PORE COMPLEX PROTEIN NUP1"/>
    <property type="match status" value="1"/>
</dbReference>
<evidence type="ECO:0008006" key="4">
    <source>
        <dbReference type="Google" id="ProtNLM"/>
    </source>
</evidence>
<feature type="compositionally biased region" description="Gly residues" evidence="1">
    <location>
        <begin position="1245"/>
        <end position="1257"/>
    </location>
</feature>
<sequence>MATAGDGRAPYESSGTGGKFRKRPFRRSVQATPYDRPPTPLRNSNPGLLTKLVDPASRLIYAGAHRLFGAFRKRLPPLLLQGPPVINSNNNGGIYETLSFAMLFQNCTGVSEPSTDQGVNSASISAAAGISELEQMLKQKTFTRSEIQRLTALLHSKTIESPDDVVEKDGAKLPSSPSPLLRLEASTSGSLKKHGNERDNFHADISTPIVSSRVSNRFMLVLEEEIASPAELAKAYMGSRPMKVAPSALGLSSQAPRQDVKLLNNASGLAKTPITSVAPKTANSFRGLENGFLTPRSRGRSAMYSMARTPYSRGPSTFSQKEINSEYGHGAALTSSQSAWGHEGKMALKRRSSVLDDDIRSGGPLRRTRQKANLLTQGSSLSRDKRELGYTALQQPDTSSQKLLLMNKPEPKVSKDFEENGDTSMRVSGYASVPTKSTQMATKILQQLERLSPKEKKFESTLAGMRDKSPSKLTLNMLHGQALRSLEKVDSPKFLPSPHDSQKSESQHHARSHDIHEPASQSKDKVEENSSRKFPIPRNMLTPVNGDSTVLLKDKAPVVITTASTSKLPAEPPQKKRAFQMSAHEDSLDLDDDVHVNGNVSFPSAEDNKPEASLVANKPVFAEVIQTPTLQEIAKTSALAEVTPVLPEVAKFPEQAELKEVENVASSPKTDVGFLGGSVGEQGIGFKFPTSPPSTTATQTIVLPQSTLQMEKVDSEKDSNNFSLFGATAEKVSPFQFSGNEPSEIKSIASSDPKALDSTSVFNSVSKNDHVKFLAFNKDENGDNQKAANMFGKSESLSSPAFAATSTSGFFSFGSSSKNSSTPDATPASTSPMFSSFTPLPASGANLNSLFNNSSSNVTSASTATVISTTATTITTTAASSTVFSTSVPAPAFSTSLPAPAFSTSLPAPVFSFGSAIAPNSASAAPTSVTETGNTNEKEPKSNMSSSPFASTSFATTTTGSSLFGFSSPAATSTTNNQSQASFFNVSSGSQANTQTSTAVTQAVPFLFGSSTPSIASGSTGIPSSTTSGSSFFGSSAPAFNSTPSFGISFVAASSGTKSGSSTSGSTTSIFGSAASTAAWQPAKSSGFGSTFSSQSSVFPFGTSSTPMPSASTSPTVFGSSNTGASTGSSMFSFTTTGATNSSFNAPSQGQSVFGNSTPVFGATTTSPNNNDQMSMEDSMAEDSMQTPSPVSQFGQAPAAAPGFMFGSATPTPNPAAGLPFQFGGQPNQAPTQNPFQSSSVEFNAGGGSFSLGSGGDKSGRRIVRVKNKNRRK</sequence>
<feature type="region of interest" description="Disordered" evidence="1">
    <location>
        <begin position="163"/>
        <end position="199"/>
    </location>
</feature>
<dbReference type="Proteomes" id="UP000243975">
    <property type="component" value="Unassembled WGS sequence"/>
</dbReference>
<dbReference type="EMBL" id="LEKV01001890">
    <property type="protein sequence ID" value="KVI05077.1"/>
    <property type="molecule type" value="Genomic_DNA"/>
</dbReference>
<feature type="compositionally biased region" description="Basic and acidic residues" evidence="1">
    <location>
        <begin position="500"/>
        <end position="531"/>
    </location>
</feature>
<comment type="caution">
    <text evidence="2">The sequence shown here is derived from an EMBL/GenBank/DDBJ whole genome shotgun (WGS) entry which is preliminary data.</text>
</comment>
<protein>
    <recommendedName>
        <fullName evidence="4">Nuclear pore complex protein</fullName>
    </recommendedName>
</protein>
<dbReference type="OMA" id="PMFGNSA"/>
<evidence type="ECO:0000313" key="3">
    <source>
        <dbReference type="Proteomes" id="UP000243975"/>
    </source>
</evidence>
<feature type="region of interest" description="Disordered" evidence="1">
    <location>
        <begin position="1"/>
        <end position="48"/>
    </location>
</feature>
<dbReference type="Gramene" id="KVI05077">
    <property type="protein sequence ID" value="KVI05077"/>
    <property type="gene ID" value="Ccrd_016567"/>
</dbReference>
<dbReference type="STRING" id="59895.A0A103Y9N1"/>
<evidence type="ECO:0000256" key="1">
    <source>
        <dbReference type="SAM" id="MobiDB-lite"/>
    </source>
</evidence>
<feature type="compositionally biased region" description="Low complexity" evidence="1">
    <location>
        <begin position="1172"/>
        <end position="1186"/>
    </location>
</feature>
<dbReference type="PANTHER" id="PTHR33416:SF32">
    <property type="entry name" value="NUCLEAR PORE COMPLEX PROTEIN NUP1"/>
    <property type="match status" value="1"/>
</dbReference>
<feature type="region of interest" description="Disordered" evidence="1">
    <location>
        <begin position="452"/>
        <end position="472"/>
    </location>
</feature>
<dbReference type="GO" id="GO:0016973">
    <property type="term" value="P:poly(A)+ mRNA export from nucleus"/>
    <property type="evidence" value="ECO:0007669"/>
    <property type="project" value="TreeGrafter"/>
</dbReference>
<feature type="compositionally biased region" description="Basic and acidic residues" evidence="1">
    <location>
        <begin position="452"/>
        <end position="470"/>
    </location>
</feature>
<dbReference type="AlphaFoldDB" id="A0A103Y9N1"/>
<feature type="compositionally biased region" description="Basic residues" evidence="1">
    <location>
        <begin position="1261"/>
        <end position="1273"/>
    </location>
</feature>
<feature type="compositionally biased region" description="Polar residues" evidence="1">
    <location>
        <begin position="1225"/>
        <end position="1242"/>
    </location>
</feature>
<feature type="compositionally biased region" description="Polar residues" evidence="1">
    <location>
        <begin position="1157"/>
        <end position="1171"/>
    </location>
</feature>
<reference evidence="2 3" key="1">
    <citation type="journal article" date="2016" name="Sci. Rep.">
        <title>The genome sequence of the outbreeding globe artichoke constructed de novo incorporating a phase-aware low-pass sequencing strategy of F1 progeny.</title>
        <authorList>
            <person name="Scaglione D."/>
            <person name="Reyes-Chin-Wo S."/>
            <person name="Acquadro A."/>
            <person name="Froenicke L."/>
            <person name="Portis E."/>
            <person name="Beitel C."/>
            <person name="Tirone M."/>
            <person name="Mauro R."/>
            <person name="Lo Monaco A."/>
            <person name="Mauromicale G."/>
            <person name="Faccioli P."/>
            <person name="Cattivelli L."/>
            <person name="Rieseberg L."/>
            <person name="Michelmore R."/>
            <person name="Lanteri S."/>
        </authorList>
    </citation>
    <scope>NUCLEOTIDE SEQUENCE [LARGE SCALE GENOMIC DNA]</scope>
    <source>
        <strain evidence="2">2C</strain>
    </source>
</reference>
<dbReference type="GO" id="GO:0005635">
    <property type="term" value="C:nuclear envelope"/>
    <property type="evidence" value="ECO:0007669"/>
    <property type="project" value="TreeGrafter"/>
</dbReference>
<organism evidence="2 3">
    <name type="scientific">Cynara cardunculus var. scolymus</name>
    <name type="common">Globe artichoke</name>
    <name type="synonym">Cynara scolymus</name>
    <dbReference type="NCBI Taxonomy" id="59895"/>
    <lineage>
        <taxon>Eukaryota</taxon>
        <taxon>Viridiplantae</taxon>
        <taxon>Streptophyta</taxon>
        <taxon>Embryophyta</taxon>
        <taxon>Tracheophyta</taxon>
        <taxon>Spermatophyta</taxon>
        <taxon>Magnoliopsida</taxon>
        <taxon>eudicotyledons</taxon>
        <taxon>Gunneridae</taxon>
        <taxon>Pentapetalae</taxon>
        <taxon>asterids</taxon>
        <taxon>campanulids</taxon>
        <taxon>Asterales</taxon>
        <taxon>Asteraceae</taxon>
        <taxon>Carduoideae</taxon>
        <taxon>Cardueae</taxon>
        <taxon>Carduinae</taxon>
        <taxon>Cynara</taxon>
    </lineage>
</organism>
<feature type="region of interest" description="Disordered" evidence="1">
    <location>
        <begin position="1157"/>
        <end position="1273"/>
    </location>
</feature>
<gene>
    <name evidence="2" type="ORF">Ccrd_016567</name>
</gene>
<dbReference type="GO" id="GO:0071763">
    <property type="term" value="P:nuclear membrane organization"/>
    <property type="evidence" value="ECO:0007669"/>
    <property type="project" value="TreeGrafter"/>
</dbReference>
<feature type="region of interest" description="Disordered" evidence="1">
    <location>
        <begin position="491"/>
        <end position="541"/>
    </location>
</feature>
<accession>A0A103Y9N1</accession>
<proteinExistence type="predicted"/>
<evidence type="ECO:0000313" key="2">
    <source>
        <dbReference type="EMBL" id="KVI05077.1"/>
    </source>
</evidence>
<keyword evidence="3" id="KW-1185">Reference proteome</keyword>
<feature type="region of interest" description="Disordered" evidence="1">
    <location>
        <begin position="921"/>
        <end position="950"/>
    </location>
</feature>